<proteinExistence type="predicted"/>
<feature type="non-terminal residue" evidence="1">
    <location>
        <position position="1"/>
    </location>
</feature>
<name>A0A0N0U2V7_9HYME</name>
<evidence type="ECO:0000313" key="1">
    <source>
        <dbReference type="EMBL" id="KOX68144.1"/>
    </source>
</evidence>
<organism evidence="1 2">
    <name type="scientific">Melipona quadrifasciata</name>
    <dbReference type="NCBI Taxonomy" id="166423"/>
    <lineage>
        <taxon>Eukaryota</taxon>
        <taxon>Metazoa</taxon>
        <taxon>Ecdysozoa</taxon>
        <taxon>Arthropoda</taxon>
        <taxon>Hexapoda</taxon>
        <taxon>Insecta</taxon>
        <taxon>Pterygota</taxon>
        <taxon>Neoptera</taxon>
        <taxon>Endopterygota</taxon>
        <taxon>Hymenoptera</taxon>
        <taxon>Apocrita</taxon>
        <taxon>Aculeata</taxon>
        <taxon>Apoidea</taxon>
        <taxon>Anthophila</taxon>
        <taxon>Apidae</taxon>
        <taxon>Melipona</taxon>
    </lineage>
</organism>
<protein>
    <submittedName>
        <fullName evidence="1">Uncharacterized protein</fullName>
    </submittedName>
</protein>
<keyword evidence="2" id="KW-1185">Reference proteome</keyword>
<sequence length="74" mass="8583">PHKVEQILSPDDADCLALLKICSFDFQTEPRVSIRTIFNLIYLLSDVHRKQWRKFIRSSVCKSQSRHGGLNVIN</sequence>
<dbReference type="AlphaFoldDB" id="A0A0N0U2V7"/>
<reference evidence="1 2" key="1">
    <citation type="submission" date="2015-07" db="EMBL/GenBank/DDBJ databases">
        <title>The genome of Melipona quadrifasciata.</title>
        <authorList>
            <person name="Pan H."/>
            <person name="Kapheim K."/>
        </authorList>
    </citation>
    <scope>NUCLEOTIDE SEQUENCE [LARGE SCALE GENOMIC DNA]</scope>
    <source>
        <strain evidence="1">0111107301</strain>
        <tissue evidence="1">Whole body</tissue>
    </source>
</reference>
<evidence type="ECO:0000313" key="2">
    <source>
        <dbReference type="Proteomes" id="UP000053105"/>
    </source>
</evidence>
<dbReference type="EMBL" id="KQ435949">
    <property type="protein sequence ID" value="KOX68144.1"/>
    <property type="molecule type" value="Genomic_DNA"/>
</dbReference>
<dbReference type="Proteomes" id="UP000053105">
    <property type="component" value="Unassembled WGS sequence"/>
</dbReference>
<gene>
    <name evidence="1" type="ORF">WN51_07117</name>
</gene>
<accession>A0A0N0U2V7</accession>